<sequence>MAFIVTNQSRNILSKKIHDIGQYQSFLNNIHNFVYVIGSYCHFIGRDQANQGLKFRELCIRSLLAGFCLHSVVRDIANGVTSDTFSRELCEESCGHNCISTALTLTRVFLYSKAKQLKPKPNVAS</sequence>
<dbReference type="EMBL" id="JAHUZN010000012">
    <property type="protein sequence ID" value="KAG8475300.1"/>
    <property type="molecule type" value="Genomic_DNA"/>
</dbReference>
<dbReference type="Proteomes" id="UP000701853">
    <property type="component" value="Chromosome 12"/>
</dbReference>
<name>A0A8J5YDD3_9ROSI</name>
<comment type="caution">
    <text evidence="1">The sequence shown here is derived from an EMBL/GenBank/DDBJ whole genome shotgun (WGS) entry which is preliminary data.</text>
</comment>
<dbReference type="OrthoDB" id="6418713at2759"/>
<organism evidence="1 2">
    <name type="scientific">Gossypium anomalum</name>
    <dbReference type="NCBI Taxonomy" id="47600"/>
    <lineage>
        <taxon>Eukaryota</taxon>
        <taxon>Viridiplantae</taxon>
        <taxon>Streptophyta</taxon>
        <taxon>Embryophyta</taxon>
        <taxon>Tracheophyta</taxon>
        <taxon>Spermatophyta</taxon>
        <taxon>Magnoliopsida</taxon>
        <taxon>eudicotyledons</taxon>
        <taxon>Gunneridae</taxon>
        <taxon>Pentapetalae</taxon>
        <taxon>rosids</taxon>
        <taxon>malvids</taxon>
        <taxon>Malvales</taxon>
        <taxon>Malvaceae</taxon>
        <taxon>Malvoideae</taxon>
        <taxon>Gossypium</taxon>
    </lineage>
</organism>
<accession>A0A8J5YDD3</accession>
<keyword evidence="2" id="KW-1185">Reference proteome</keyword>
<gene>
    <name evidence="1" type="ORF">CXB51_031960</name>
</gene>
<protein>
    <submittedName>
        <fullName evidence="1">Uncharacterized protein</fullName>
    </submittedName>
</protein>
<evidence type="ECO:0000313" key="1">
    <source>
        <dbReference type="EMBL" id="KAG8475300.1"/>
    </source>
</evidence>
<proteinExistence type="predicted"/>
<dbReference type="AlphaFoldDB" id="A0A8J5YDD3"/>
<evidence type="ECO:0000313" key="2">
    <source>
        <dbReference type="Proteomes" id="UP000701853"/>
    </source>
</evidence>
<reference evidence="1 2" key="1">
    <citation type="journal article" date="2021" name="bioRxiv">
        <title>The Gossypium anomalum genome as a resource for cotton improvement and evolutionary analysis of hybrid incompatibility.</title>
        <authorList>
            <person name="Grover C.E."/>
            <person name="Yuan D."/>
            <person name="Arick M.A."/>
            <person name="Miller E.R."/>
            <person name="Hu G."/>
            <person name="Peterson D.G."/>
            <person name="Wendel J.F."/>
            <person name="Udall J.A."/>
        </authorList>
    </citation>
    <scope>NUCLEOTIDE SEQUENCE [LARGE SCALE GENOMIC DNA]</scope>
    <source>
        <strain evidence="1">JFW-Udall</strain>
        <tissue evidence="1">Leaf</tissue>
    </source>
</reference>